<proteinExistence type="predicted"/>
<dbReference type="AlphaFoldDB" id="A0A931HGF2"/>
<accession>A0A931HGF2</accession>
<dbReference type="EMBL" id="JADZGI010000005">
    <property type="protein sequence ID" value="MBH0114933.1"/>
    <property type="molecule type" value="Genomic_DNA"/>
</dbReference>
<keyword evidence="2" id="KW-1185">Reference proteome</keyword>
<dbReference type="RefSeq" id="WP_197166967.1">
    <property type="nucleotide sequence ID" value="NZ_JADZGI010000005.1"/>
</dbReference>
<dbReference type="Pfam" id="PF14091">
    <property type="entry name" value="DUF4269"/>
    <property type="match status" value="1"/>
</dbReference>
<gene>
    <name evidence="1" type="ORF">I5E68_18465</name>
</gene>
<name>A0A931HGF2_9SPHN</name>
<comment type="caution">
    <text evidence="1">The sequence shown here is derived from an EMBL/GenBank/DDBJ whole genome shotgun (WGS) entry which is preliminary data.</text>
</comment>
<reference evidence="1" key="1">
    <citation type="submission" date="2020-11" db="EMBL/GenBank/DDBJ databases">
        <title>Novosphingobium aureum sp. nov., a marine bacterium isolated from sediment of a salt flat.</title>
        <authorList>
            <person name="Yoo Y."/>
            <person name="Kim J.-J."/>
        </authorList>
    </citation>
    <scope>NUCLEOTIDE SEQUENCE</scope>
    <source>
        <strain evidence="1">YJ-S2-02</strain>
    </source>
</reference>
<evidence type="ECO:0000313" key="1">
    <source>
        <dbReference type="EMBL" id="MBH0114933.1"/>
    </source>
</evidence>
<protein>
    <submittedName>
        <fullName evidence="1">DUF4269 domain-containing protein</fullName>
    </submittedName>
</protein>
<evidence type="ECO:0000313" key="2">
    <source>
        <dbReference type="Proteomes" id="UP000617634"/>
    </source>
</evidence>
<dbReference type="Proteomes" id="UP000617634">
    <property type="component" value="Unassembled WGS sequence"/>
</dbReference>
<sequence length="172" mass="18681">MNWREALDASGLLDQLARFDVRVAGTFPLGLALEGSDVDLLCHARDPGEVTGCLWAQHCWRPGFAMYQWRRDPRPLIACFTVESVPVEVFAAPLPVAQQAGWLHFEVEQRLLALGGESLRGAVMALRAQGAKTEPAFARVLGLSGDPYGAMLALAAHDDVDLRALLDRAGFA</sequence>
<organism evidence="1 2">
    <name type="scientific">Novosphingobium aureum</name>
    <dbReference type="NCBI Taxonomy" id="2792964"/>
    <lineage>
        <taxon>Bacteria</taxon>
        <taxon>Pseudomonadati</taxon>
        <taxon>Pseudomonadota</taxon>
        <taxon>Alphaproteobacteria</taxon>
        <taxon>Sphingomonadales</taxon>
        <taxon>Sphingomonadaceae</taxon>
        <taxon>Novosphingobium</taxon>
    </lineage>
</organism>
<dbReference type="InterPro" id="IPR025365">
    <property type="entry name" value="DUF4269"/>
</dbReference>